<dbReference type="Proteomes" id="UP001062846">
    <property type="component" value="Chromosome 7"/>
</dbReference>
<evidence type="ECO:0000313" key="1">
    <source>
        <dbReference type="EMBL" id="KAI8548053.1"/>
    </source>
</evidence>
<sequence>MNEALPLKWWWRFGTQKKALWRKIIYAKYKINTNCWMPNMGIDRKVSTIWRDNMLIQARIIIFVIFFFFFATCLEKLN</sequence>
<organism evidence="1 2">
    <name type="scientific">Rhododendron molle</name>
    <name type="common">Chinese azalea</name>
    <name type="synonym">Azalea mollis</name>
    <dbReference type="NCBI Taxonomy" id="49168"/>
    <lineage>
        <taxon>Eukaryota</taxon>
        <taxon>Viridiplantae</taxon>
        <taxon>Streptophyta</taxon>
        <taxon>Embryophyta</taxon>
        <taxon>Tracheophyta</taxon>
        <taxon>Spermatophyta</taxon>
        <taxon>Magnoliopsida</taxon>
        <taxon>eudicotyledons</taxon>
        <taxon>Gunneridae</taxon>
        <taxon>Pentapetalae</taxon>
        <taxon>asterids</taxon>
        <taxon>Ericales</taxon>
        <taxon>Ericaceae</taxon>
        <taxon>Ericoideae</taxon>
        <taxon>Rhodoreae</taxon>
        <taxon>Rhododendron</taxon>
    </lineage>
</organism>
<dbReference type="EMBL" id="CM046394">
    <property type="protein sequence ID" value="KAI8548053.1"/>
    <property type="molecule type" value="Genomic_DNA"/>
</dbReference>
<gene>
    <name evidence="1" type="ORF">RHMOL_Rhmol07G0242800</name>
</gene>
<protein>
    <submittedName>
        <fullName evidence="1">Uncharacterized protein</fullName>
    </submittedName>
</protein>
<accession>A0ACC0N648</accession>
<proteinExistence type="predicted"/>
<comment type="caution">
    <text evidence="1">The sequence shown here is derived from an EMBL/GenBank/DDBJ whole genome shotgun (WGS) entry which is preliminary data.</text>
</comment>
<name>A0ACC0N648_RHOML</name>
<keyword evidence="2" id="KW-1185">Reference proteome</keyword>
<evidence type="ECO:0000313" key="2">
    <source>
        <dbReference type="Proteomes" id="UP001062846"/>
    </source>
</evidence>
<reference evidence="1" key="1">
    <citation type="submission" date="2022-02" db="EMBL/GenBank/DDBJ databases">
        <title>Plant Genome Project.</title>
        <authorList>
            <person name="Zhang R.-G."/>
        </authorList>
    </citation>
    <scope>NUCLEOTIDE SEQUENCE</scope>
    <source>
        <strain evidence="1">AT1</strain>
    </source>
</reference>